<feature type="region of interest" description="Disordered" evidence="1">
    <location>
        <begin position="43"/>
        <end position="65"/>
    </location>
</feature>
<protein>
    <submittedName>
        <fullName evidence="2">Uncharacterized protein</fullName>
    </submittedName>
</protein>
<evidence type="ECO:0000256" key="1">
    <source>
        <dbReference type="SAM" id="MobiDB-lite"/>
    </source>
</evidence>
<dbReference type="Proteomes" id="UP000252770">
    <property type="component" value="Unassembled WGS sequence"/>
</dbReference>
<proteinExistence type="predicted"/>
<gene>
    <name evidence="2" type="ORF">DT076_02285</name>
</gene>
<keyword evidence="3" id="KW-1185">Reference proteome</keyword>
<dbReference type="AlphaFoldDB" id="A0A367YZG4"/>
<organism evidence="2 3">
    <name type="scientific">Desertihabitans brevis</name>
    <dbReference type="NCBI Taxonomy" id="2268447"/>
    <lineage>
        <taxon>Bacteria</taxon>
        <taxon>Bacillati</taxon>
        <taxon>Actinomycetota</taxon>
        <taxon>Actinomycetes</taxon>
        <taxon>Propionibacteriales</taxon>
        <taxon>Propionibacteriaceae</taxon>
        <taxon>Desertihabitans</taxon>
    </lineage>
</organism>
<dbReference type="EMBL" id="QOUI01000001">
    <property type="protein sequence ID" value="RCK71286.1"/>
    <property type="molecule type" value="Genomic_DNA"/>
</dbReference>
<name>A0A367YZG4_9ACTN</name>
<reference evidence="2 3" key="1">
    <citation type="submission" date="2018-07" db="EMBL/GenBank/DDBJ databases">
        <title>Desertimonas flava gen. nov. sp. nov.</title>
        <authorList>
            <person name="Liu S."/>
        </authorList>
    </citation>
    <scope>NUCLEOTIDE SEQUENCE [LARGE SCALE GENOMIC DNA]</scope>
    <source>
        <strain evidence="2 3">16Sb5-5</strain>
    </source>
</reference>
<dbReference type="RefSeq" id="WP_114124988.1">
    <property type="nucleotide sequence ID" value="NZ_QOUI01000001.1"/>
</dbReference>
<sequence length="65" mass="7572">MTLQDVPGSQTPEDPRADEVAELLWVPFTRWEFVAERENLDVELGPPEPWEDRSALEDDPDTFTW</sequence>
<evidence type="ECO:0000313" key="2">
    <source>
        <dbReference type="EMBL" id="RCK71286.1"/>
    </source>
</evidence>
<evidence type="ECO:0000313" key="3">
    <source>
        <dbReference type="Proteomes" id="UP000252770"/>
    </source>
</evidence>
<accession>A0A367YZG4</accession>
<comment type="caution">
    <text evidence="2">The sequence shown here is derived from an EMBL/GenBank/DDBJ whole genome shotgun (WGS) entry which is preliminary data.</text>
</comment>